<evidence type="ECO:0000313" key="2">
    <source>
        <dbReference type="EMBL" id="EGD48416.1"/>
    </source>
</evidence>
<dbReference type="SMART" id="SM00257">
    <property type="entry name" value="LysM"/>
    <property type="match status" value="1"/>
</dbReference>
<gene>
    <name evidence="2" type="ORF">Cpap_2568</name>
</gene>
<dbReference type="PANTHER" id="PTHR34700">
    <property type="entry name" value="POTASSIUM BINDING PROTEIN KBP"/>
    <property type="match status" value="1"/>
</dbReference>
<name>F1TBL2_9FIRM</name>
<comment type="caution">
    <text evidence="2">The sequence shown here is derived from an EMBL/GenBank/DDBJ whole genome shotgun (WGS) entry which is preliminary data.</text>
</comment>
<protein>
    <submittedName>
        <fullName evidence="2">Peptidoglycan-binding lysin domain</fullName>
    </submittedName>
</protein>
<dbReference type="Pfam" id="PF01476">
    <property type="entry name" value="LysM"/>
    <property type="match status" value="1"/>
</dbReference>
<reference evidence="2" key="2">
    <citation type="submission" date="2011-01" db="EMBL/GenBank/DDBJ databases">
        <title>The Non-contiguous Finished genome of Clostridium papyrosolvens.</title>
        <authorList>
            <person name="Lucas S."/>
            <person name="Copeland A."/>
            <person name="Lapidus A."/>
            <person name="Cheng J.-F."/>
            <person name="Goodwin L."/>
            <person name="Pitluck S."/>
            <person name="Misra M."/>
            <person name="Chertkov O."/>
            <person name="Detter J.C."/>
            <person name="Han C."/>
            <person name="Tapia R."/>
            <person name="Land M."/>
            <person name="Hauser L."/>
            <person name="Kyrpides N."/>
            <person name="Ivanova N."/>
            <person name="Pagani I."/>
            <person name="Mouttaki H."/>
            <person name="He Z."/>
            <person name="Zhou J."/>
            <person name="Hemme C.L."/>
            <person name="Woyke T."/>
        </authorList>
    </citation>
    <scope>NUCLEOTIDE SEQUENCE [LARGE SCALE GENOMIC DNA]</scope>
    <source>
        <strain evidence="2">DSM 2782</strain>
    </source>
</reference>
<dbReference type="PROSITE" id="PS51782">
    <property type="entry name" value="LYSM"/>
    <property type="match status" value="1"/>
</dbReference>
<dbReference type="STRING" id="588581.Cpap_2568"/>
<dbReference type="InterPro" id="IPR036779">
    <property type="entry name" value="LysM_dom_sf"/>
</dbReference>
<dbReference type="SUPFAM" id="SSF54106">
    <property type="entry name" value="LysM domain"/>
    <property type="match status" value="1"/>
</dbReference>
<dbReference type="OrthoDB" id="9800780at2"/>
<organism evidence="2 3">
    <name type="scientific">Ruminiclostridium papyrosolvens DSM 2782</name>
    <dbReference type="NCBI Taxonomy" id="588581"/>
    <lineage>
        <taxon>Bacteria</taxon>
        <taxon>Bacillati</taxon>
        <taxon>Bacillota</taxon>
        <taxon>Clostridia</taxon>
        <taxon>Eubacteriales</taxon>
        <taxon>Oscillospiraceae</taxon>
        <taxon>Ruminiclostridium</taxon>
    </lineage>
</organism>
<keyword evidence="3" id="KW-1185">Reference proteome</keyword>
<dbReference type="PANTHER" id="PTHR34700:SF4">
    <property type="entry name" value="PHAGE-LIKE ELEMENT PBSX PROTEIN XKDP"/>
    <property type="match status" value="1"/>
</dbReference>
<dbReference type="Gene3D" id="3.10.350.10">
    <property type="entry name" value="LysM domain"/>
    <property type="match status" value="1"/>
</dbReference>
<dbReference type="AlphaFoldDB" id="F1TBL2"/>
<dbReference type="CDD" id="cd00118">
    <property type="entry name" value="LysM"/>
    <property type="match status" value="1"/>
</dbReference>
<feature type="domain" description="LysM" evidence="1">
    <location>
        <begin position="167"/>
        <end position="214"/>
    </location>
</feature>
<dbReference type="InterPro" id="IPR018392">
    <property type="entry name" value="LysM"/>
</dbReference>
<dbReference type="EMBL" id="ACXX02000004">
    <property type="protein sequence ID" value="EGD48416.1"/>
    <property type="molecule type" value="Genomic_DNA"/>
</dbReference>
<dbReference type="eggNOG" id="COG1652">
    <property type="taxonomic scope" value="Bacteria"/>
</dbReference>
<accession>F1TBL2</accession>
<dbReference type="Proteomes" id="UP000003860">
    <property type="component" value="Unassembled WGS sequence"/>
</dbReference>
<proteinExistence type="predicted"/>
<reference evidence="2" key="1">
    <citation type="submission" date="2009-07" db="EMBL/GenBank/DDBJ databases">
        <authorList>
            <consortium name="US DOE Joint Genome Institute (JGI-PGF)"/>
            <person name="Lucas S."/>
            <person name="Copeland A."/>
            <person name="Lapidus A."/>
            <person name="Glavina del Rio T."/>
            <person name="Tice H."/>
            <person name="Bruce D."/>
            <person name="Goodwin L."/>
            <person name="Pitluck S."/>
            <person name="Larimer F."/>
            <person name="Land M.L."/>
            <person name="Mouttaki H."/>
            <person name="He Z."/>
            <person name="Zhou J."/>
            <person name="Hemme C.L."/>
        </authorList>
    </citation>
    <scope>NUCLEOTIDE SEQUENCE</scope>
    <source>
        <strain evidence="2">DSM 2782</strain>
    </source>
</reference>
<dbReference type="RefSeq" id="WP_004618579.1">
    <property type="nucleotide sequence ID" value="NZ_ACXX02000004.1"/>
</dbReference>
<dbReference type="InterPro" id="IPR052196">
    <property type="entry name" value="Bact_Kbp"/>
</dbReference>
<evidence type="ECO:0000259" key="1">
    <source>
        <dbReference type="PROSITE" id="PS51782"/>
    </source>
</evidence>
<sequence>MPYKIWLGGVQMPVAPSKFETKIKNQNKTVNLIDGSEASILKVPGLTEFSFELLIPQVNYPFADYPDKSFVNPKYYLDHFSRLKTDCKPFKLYIEEEISFKNKFVRKITNTLVSLEDYSITEAAENGLDYTVAMTLKQYRQCTAIKYPVEGIKPKGGTKKSTPVKPKSYKVKKGDTLWGICKKYLGDGSKYPQIAKLNGIKNPNLIRVGQVIKLG</sequence>
<evidence type="ECO:0000313" key="3">
    <source>
        <dbReference type="Proteomes" id="UP000003860"/>
    </source>
</evidence>